<proteinExistence type="predicted"/>
<keyword evidence="3" id="KW-1185">Reference proteome</keyword>
<dbReference type="KEGG" id="cdet:87937403"/>
<feature type="region of interest" description="Disordered" evidence="1">
    <location>
        <begin position="1"/>
        <end position="56"/>
    </location>
</feature>
<dbReference type="AlphaFoldDB" id="A0AAX4HYD2"/>
<dbReference type="Proteomes" id="UP001322277">
    <property type="component" value="Chromosome 1"/>
</dbReference>
<dbReference type="RefSeq" id="XP_062773110.1">
    <property type="nucleotide sequence ID" value="XM_062917059.1"/>
</dbReference>
<gene>
    <name evidence="2" type="ORF">CDEST_00900</name>
</gene>
<organism evidence="2 3">
    <name type="scientific">Colletotrichum destructivum</name>
    <dbReference type="NCBI Taxonomy" id="34406"/>
    <lineage>
        <taxon>Eukaryota</taxon>
        <taxon>Fungi</taxon>
        <taxon>Dikarya</taxon>
        <taxon>Ascomycota</taxon>
        <taxon>Pezizomycotina</taxon>
        <taxon>Sordariomycetes</taxon>
        <taxon>Hypocreomycetidae</taxon>
        <taxon>Glomerellales</taxon>
        <taxon>Glomerellaceae</taxon>
        <taxon>Colletotrichum</taxon>
        <taxon>Colletotrichum destructivum species complex</taxon>
    </lineage>
</organism>
<dbReference type="GeneID" id="87937403"/>
<dbReference type="EMBL" id="CP137305">
    <property type="protein sequence ID" value="WQF75886.1"/>
    <property type="molecule type" value="Genomic_DNA"/>
</dbReference>
<reference evidence="3" key="1">
    <citation type="journal article" date="2023" name="bioRxiv">
        <title>Complete genome of the Medicago anthracnose fungus, Colletotrichum destructivum, reveals a mini-chromosome-like region within a core chromosome.</title>
        <authorList>
            <person name="Lapalu N."/>
            <person name="Simon A."/>
            <person name="Lu A."/>
            <person name="Plaumann P.-L."/>
            <person name="Amselem J."/>
            <person name="Pigne S."/>
            <person name="Auger A."/>
            <person name="Koch C."/>
            <person name="Dallery J.-F."/>
            <person name="O'Connell R.J."/>
        </authorList>
    </citation>
    <scope>NUCLEOTIDE SEQUENCE [LARGE SCALE GENOMIC DNA]</scope>
    <source>
        <strain evidence="3">CBS 520.97</strain>
    </source>
</reference>
<protein>
    <submittedName>
        <fullName evidence="2">Uncharacterized protein</fullName>
    </submittedName>
</protein>
<evidence type="ECO:0000256" key="1">
    <source>
        <dbReference type="SAM" id="MobiDB-lite"/>
    </source>
</evidence>
<evidence type="ECO:0000313" key="3">
    <source>
        <dbReference type="Proteomes" id="UP001322277"/>
    </source>
</evidence>
<sequence length="148" mass="16745">MVQRWPKPTSTTRHGCRPSIPSPVIAPRTFLPPRRDGAHTSSSIINPSIRPLGRRSRCKEHSHQLLATAHETPVQSGRGNRFALDLVTHYFNSGHEPNARATKSPGLHTNTHAHIRRRKRTLGFFLFPFRLWTSFRLVVSLSSSTNLL</sequence>
<accession>A0AAX4HYD2</accession>
<evidence type="ECO:0000313" key="2">
    <source>
        <dbReference type="EMBL" id="WQF75886.1"/>
    </source>
</evidence>
<name>A0AAX4HYD2_9PEZI</name>